<organism evidence="16">
    <name type="scientific">Curvibacter symbiont subsp. Hydra magnipapillata</name>
    <dbReference type="NCBI Taxonomy" id="667019"/>
    <lineage>
        <taxon>Bacteria</taxon>
        <taxon>Pseudomonadati</taxon>
        <taxon>Pseudomonadota</taxon>
        <taxon>Betaproteobacteria</taxon>
        <taxon>Burkholderiales</taxon>
        <taxon>Comamonadaceae</taxon>
        <taxon>Curvibacter</taxon>
    </lineage>
</organism>
<dbReference type="GO" id="GO:0030288">
    <property type="term" value="C:outer membrane-bounded periplasmic space"/>
    <property type="evidence" value="ECO:0007669"/>
    <property type="project" value="TreeGrafter"/>
</dbReference>
<comment type="catalytic activity">
    <reaction evidence="11">
        <text>[GlcNAc-(1-&gt;4)-Mur2Ac(oyl-L-Ala-gamma-D-Glu-L-Lys-D-Ala-D-Ala)](n)-di-trans,octa-cis-undecaprenyl diphosphate + beta-D-GlcNAc-(1-&gt;4)-Mur2Ac(oyl-L-Ala-gamma-D-Glu-L-Lys-D-Ala-D-Ala)-di-trans,octa-cis-undecaprenyl diphosphate = [GlcNAc-(1-&gt;4)-Mur2Ac(oyl-L-Ala-gamma-D-Glu-L-Lys-D-Ala-D-Ala)](n+1)-di-trans,octa-cis-undecaprenyl diphosphate + di-trans,octa-cis-undecaprenyl diphosphate + H(+)</text>
        <dbReference type="Rhea" id="RHEA:23708"/>
        <dbReference type="Rhea" id="RHEA-COMP:9602"/>
        <dbReference type="Rhea" id="RHEA-COMP:9603"/>
        <dbReference type="ChEBI" id="CHEBI:15378"/>
        <dbReference type="ChEBI" id="CHEBI:58405"/>
        <dbReference type="ChEBI" id="CHEBI:60033"/>
        <dbReference type="ChEBI" id="CHEBI:78435"/>
        <dbReference type="EC" id="2.4.99.28"/>
    </reaction>
</comment>
<evidence type="ECO:0000256" key="5">
    <source>
        <dbReference type="ARBA" id="ARBA00022670"/>
    </source>
</evidence>
<evidence type="ECO:0000256" key="11">
    <source>
        <dbReference type="ARBA" id="ARBA00049902"/>
    </source>
</evidence>
<evidence type="ECO:0000256" key="1">
    <source>
        <dbReference type="ARBA" id="ARBA00004752"/>
    </source>
</evidence>
<dbReference type="AlphaFoldDB" id="C9Y9F1"/>
<evidence type="ECO:0000256" key="12">
    <source>
        <dbReference type="SAM" id="MobiDB-lite"/>
    </source>
</evidence>
<keyword evidence="4" id="KW-0121">Carboxypeptidase</keyword>
<evidence type="ECO:0000256" key="10">
    <source>
        <dbReference type="ARBA" id="ARBA00044770"/>
    </source>
</evidence>
<evidence type="ECO:0000256" key="2">
    <source>
        <dbReference type="ARBA" id="ARBA00007090"/>
    </source>
</evidence>
<dbReference type="EMBL" id="FN543104">
    <property type="protein sequence ID" value="CBA28500.1"/>
    <property type="molecule type" value="Genomic_DNA"/>
</dbReference>
<dbReference type="SUPFAM" id="SSF53955">
    <property type="entry name" value="Lysozyme-like"/>
    <property type="match status" value="1"/>
</dbReference>
<dbReference type="GO" id="GO:0006508">
    <property type="term" value="P:proteolysis"/>
    <property type="evidence" value="ECO:0007669"/>
    <property type="project" value="UniProtKB-KW"/>
</dbReference>
<evidence type="ECO:0000256" key="6">
    <source>
        <dbReference type="ARBA" id="ARBA00022676"/>
    </source>
</evidence>
<dbReference type="UniPathway" id="UPA00219"/>
<keyword evidence="5" id="KW-0645">Protease</keyword>
<dbReference type="InterPro" id="IPR001460">
    <property type="entry name" value="PCN-bd_Tpept"/>
</dbReference>
<reference evidence="16" key="1">
    <citation type="journal article" date="2010" name="Nature">
        <title>The dynamic genome of Hydra.</title>
        <authorList>
            <person name="Chapman J.A."/>
            <person name="Kirkness E.F."/>
            <person name="Simakov O."/>
            <person name="Hampson S.E."/>
            <person name="Mitros T."/>
            <person name="Weinmaier T."/>
            <person name="Rattei T."/>
            <person name="Balasubramanian P.G."/>
            <person name="Borman J."/>
            <person name="Busam D."/>
            <person name="Disbennett K."/>
            <person name="Pfannkoch C."/>
            <person name="Sumin N."/>
            <person name="Sutton G."/>
            <person name="Viswanathan L."/>
            <person name="Walenz B."/>
            <person name="Goodstein D.M."/>
            <person name="Hellsten U."/>
            <person name="Kawashima T."/>
            <person name="Prochnik S.E."/>
            <person name="Putnam N.H."/>
            <person name="Shu S."/>
            <person name="Blumberg B."/>
            <person name="Dana C.E."/>
            <person name="Gee L."/>
            <person name="Kibler D.F."/>
            <person name="Law L."/>
            <person name="Lindgens D."/>
            <person name="Martinez D.E."/>
            <person name="Peng J."/>
            <person name="Wigge P.A."/>
            <person name="Bertulat B."/>
            <person name="Guder C."/>
            <person name="Nakamura Y."/>
            <person name="Ozbek S."/>
            <person name="Watanabe H."/>
            <person name="Khalturin K."/>
            <person name="Hemmrich G."/>
            <person name="Franke A."/>
            <person name="Augustin R."/>
            <person name="Fraune S."/>
            <person name="Hayakawa E."/>
            <person name="Hayakawa S."/>
            <person name="Hirose M."/>
            <person name="Hwang J."/>
            <person name="Ikeo K."/>
            <person name="Nishimiya-Fujisawa C."/>
            <person name="Ogura A."/>
            <person name="Takahashi T."/>
            <person name="Steinmetz P.R."/>
            <person name="Zhang X."/>
            <person name="Aufschnaiter R."/>
            <person name="Eder M.K."/>
            <person name="Gorny A.K."/>
            <person name="Salvenmoser W."/>
            <person name="Heimberg A.M."/>
            <person name="Wheeler B.M."/>
            <person name="Peterson K.J."/>
            <person name="Boettger A."/>
            <person name="Tischler P."/>
            <person name="Wolf A."/>
            <person name="Gojobori T."/>
            <person name="Remington K.A."/>
            <person name="Strausberg R.L."/>
            <person name="Venter J."/>
            <person name="Technau U."/>
            <person name="Hobmayer B."/>
            <person name="Bosch T.C."/>
            <person name="Holstein T.W."/>
            <person name="Fujisawa T."/>
            <person name="Bode H.R."/>
            <person name="David C.N."/>
            <person name="Rokhsar D.S."/>
            <person name="Steele R.E."/>
        </authorList>
    </citation>
    <scope>NUCLEOTIDE SEQUENCE</scope>
</reference>
<feature type="region of interest" description="Disordered" evidence="12">
    <location>
        <begin position="675"/>
        <end position="705"/>
    </location>
</feature>
<evidence type="ECO:0000259" key="14">
    <source>
        <dbReference type="Pfam" id="PF00912"/>
    </source>
</evidence>
<sequence length="796" mass="85505">MRLASFKPLKLKGWNKGAALDIRAKVGGLQINTVYADRSWHTVPKVTKATGRLRLTFATLLIAACAHSAGAKTAFEQVKAGYKPSDTLLLDRQGEVLHRLRTDTSVRRGQWVALADVSPALRTALVLSEDKRFYEHSGVDWRAVSAAAWANLWNTKTRGASTITMQLAGLLDEDLKRSNSGRSVVQKLGQTMAAESLERGWRKDQILEAYLNLVPFRGELVGIDALSRSLFGKAPHGLDHREAAVAAALIRAPNAKEAQVTLRACSVFKTLEPPNANNASGPNMGGCEAMELLVASALARRDFAASEGMAPHVARQLARTTAGNGAASATIRSSLSAPLQRFAQQAMQTQLRELSGRHVEDAALLVLDNASGEVLAWVNSSGPLSAAPEVDFVTSLRQPGSTLKPFLYGQALAERRITAASLLEDSSTQIQTTGGLYIPQNYDRQFKGWVSARTALGASLNVPAVRTLVMVSPDAFQKQLARMGMPLKESGDFYGYSLALGSAETTLLNLTNSYRTLANGGRASPTRLTVGRTPPPFSPALDARAAFIVGDILSDPMARARTFGTDSVLATRFWAAVKTGTSKDMRDNWAVGYSQRYTVGVWVGNASGVPMWDVSGTSGAAPIWAAVMNQLHRQRSSRAPQPPAGLLQKAVTVEGEAPRSEWFISGTEQASFAMEKGATRADSTGSRGPNHSKNSSNNAPSTARITAPTSGTILALDPDIPPQAQRLSLEAEGSNLRWLIDGKQIAKGNTALWLPWPGRHVIQIVDSKGKVLDQVRLEVRGAGVKMQDSKTAPRRP</sequence>
<dbReference type="NCBIfam" id="TIGR02073">
    <property type="entry name" value="PBP_1c"/>
    <property type="match status" value="1"/>
</dbReference>
<comment type="similarity">
    <text evidence="3">In the N-terminal section; belongs to the glycosyltransferase 51 family.</text>
</comment>
<dbReference type="GO" id="GO:0004180">
    <property type="term" value="F:carboxypeptidase activity"/>
    <property type="evidence" value="ECO:0007669"/>
    <property type="project" value="UniProtKB-KW"/>
</dbReference>
<keyword evidence="9" id="KW-0511">Multifunctional enzyme</keyword>
<dbReference type="GO" id="GO:0008955">
    <property type="term" value="F:peptidoglycan glycosyltransferase activity"/>
    <property type="evidence" value="ECO:0007669"/>
    <property type="project" value="UniProtKB-EC"/>
</dbReference>
<protein>
    <recommendedName>
        <fullName evidence="10">peptidoglycan glycosyltransferase</fullName>
        <ecNumber evidence="10">2.4.99.28</ecNumber>
    </recommendedName>
</protein>
<dbReference type="GO" id="GO:0009252">
    <property type="term" value="P:peptidoglycan biosynthetic process"/>
    <property type="evidence" value="ECO:0007669"/>
    <property type="project" value="UniProtKB-UniPathway"/>
</dbReference>
<evidence type="ECO:0000259" key="15">
    <source>
        <dbReference type="Pfam" id="PF06832"/>
    </source>
</evidence>
<dbReference type="PANTHER" id="PTHR32282:SF15">
    <property type="entry name" value="PENICILLIN-BINDING PROTEIN 1C"/>
    <property type="match status" value="1"/>
</dbReference>
<feature type="domain" description="Penicillin-binding C-terminal" evidence="15">
    <location>
        <begin position="696"/>
        <end position="776"/>
    </location>
</feature>
<dbReference type="Pfam" id="PF00905">
    <property type="entry name" value="Transpeptidase"/>
    <property type="match status" value="1"/>
</dbReference>
<comment type="pathway">
    <text evidence="1">Cell wall biogenesis; peptidoglycan biosynthesis.</text>
</comment>
<dbReference type="InterPro" id="IPR001264">
    <property type="entry name" value="Glyco_trans_51"/>
</dbReference>
<evidence type="ECO:0000256" key="7">
    <source>
        <dbReference type="ARBA" id="ARBA00022679"/>
    </source>
</evidence>
<proteinExistence type="inferred from homology"/>
<accession>C9Y9F1</accession>
<feature type="domain" description="Glycosyl transferase family 51" evidence="14">
    <location>
        <begin position="96"/>
        <end position="268"/>
    </location>
</feature>
<dbReference type="GO" id="GO:0008658">
    <property type="term" value="F:penicillin binding"/>
    <property type="evidence" value="ECO:0007669"/>
    <property type="project" value="InterPro"/>
</dbReference>
<evidence type="ECO:0000256" key="8">
    <source>
        <dbReference type="ARBA" id="ARBA00022801"/>
    </source>
</evidence>
<keyword evidence="8" id="KW-0378">Hydrolase</keyword>
<dbReference type="InterPro" id="IPR012338">
    <property type="entry name" value="Beta-lactam/transpept-like"/>
</dbReference>
<dbReference type="Pfam" id="PF06832">
    <property type="entry name" value="BiPBP_C"/>
    <property type="match status" value="1"/>
</dbReference>
<name>C9Y9F1_CURXX</name>
<evidence type="ECO:0000256" key="9">
    <source>
        <dbReference type="ARBA" id="ARBA00023268"/>
    </source>
</evidence>
<gene>
    <name evidence="16" type="ORF">Csp_A07520</name>
</gene>
<keyword evidence="7 16" id="KW-0808">Transferase</keyword>
<dbReference type="InterPro" id="IPR023346">
    <property type="entry name" value="Lysozyme-like_dom_sf"/>
</dbReference>
<dbReference type="InterPro" id="IPR011815">
    <property type="entry name" value="PBP_1c"/>
</dbReference>
<dbReference type="CAZy" id="GT51">
    <property type="family name" value="Glycosyltransferase Family 51"/>
</dbReference>
<comment type="similarity">
    <text evidence="2">In the C-terminal section; belongs to the transpeptidase family.</text>
</comment>
<dbReference type="PANTHER" id="PTHR32282">
    <property type="entry name" value="BINDING PROTEIN TRANSPEPTIDASE, PUTATIVE-RELATED"/>
    <property type="match status" value="1"/>
</dbReference>
<dbReference type="Pfam" id="PF00912">
    <property type="entry name" value="Transgly"/>
    <property type="match status" value="1"/>
</dbReference>
<feature type="compositionally biased region" description="Polar residues" evidence="12">
    <location>
        <begin position="681"/>
        <end position="705"/>
    </location>
</feature>
<keyword evidence="6 16" id="KW-0328">Glycosyltransferase</keyword>
<evidence type="ECO:0000256" key="4">
    <source>
        <dbReference type="ARBA" id="ARBA00022645"/>
    </source>
</evidence>
<evidence type="ECO:0000259" key="13">
    <source>
        <dbReference type="Pfam" id="PF00905"/>
    </source>
</evidence>
<evidence type="ECO:0000313" key="16">
    <source>
        <dbReference type="EMBL" id="CBA28500.1"/>
    </source>
</evidence>
<dbReference type="InterPro" id="IPR009647">
    <property type="entry name" value="PBP_C"/>
</dbReference>
<dbReference type="InterPro" id="IPR050396">
    <property type="entry name" value="Glycosyltr_51/Transpeptidase"/>
</dbReference>
<dbReference type="Gene3D" id="3.40.710.10">
    <property type="entry name" value="DD-peptidase/beta-lactamase superfamily"/>
    <property type="match status" value="1"/>
</dbReference>
<dbReference type="InterPro" id="IPR036950">
    <property type="entry name" value="PBP_transglycosylase"/>
</dbReference>
<feature type="domain" description="Penicillin-binding protein transpeptidase" evidence="13">
    <location>
        <begin position="364"/>
        <end position="606"/>
    </location>
</feature>
<evidence type="ECO:0000256" key="3">
    <source>
        <dbReference type="ARBA" id="ARBA00007739"/>
    </source>
</evidence>
<dbReference type="EC" id="2.4.99.28" evidence="10"/>
<dbReference type="SUPFAM" id="SSF56601">
    <property type="entry name" value="beta-lactamase/transpeptidase-like"/>
    <property type="match status" value="1"/>
</dbReference>
<dbReference type="Gene3D" id="1.10.3810.10">
    <property type="entry name" value="Biosynthetic peptidoglycan transglycosylase-like"/>
    <property type="match status" value="1"/>
</dbReference>